<dbReference type="GO" id="GO:0015074">
    <property type="term" value="P:DNA integration"/>
    <property type="evidence" value="ECO:0007669"/>
    <property type="project" value="InterPro"/>
</dbReference>
<dbReference type="Gene3D" id="1.10.150.130">
    <property type="match status" value="1"/>
</dbReference>
<feature type="domain" description="Tyr recombinase" evidence="4">
    <location>
        <begin position="98"/>
        <end position="271"/>
    </location>
</feature>
<organism evidence="6 8">
    <name type="scientific">Corynebacterium glucuronolyticum</name>
    <dbReference type="NCBI Taxonomy" id="39791"/>
    <lineage>
        <taxon>Bacteria</taxon>
        <taxon>Bacillati</taxon>
        <taxon>Actinomycetota</taxon>
        <taxon>Actinomycetes</taxon>
        <taxon>Mycobacteriales</taxon>
        <taxon>Corynebacteriaceae</taxon>
        <taxon>Corynebacterium</taxon>
    </lineage>
</organism>
<name>A0A7T4EDL2_9CORY</name>
<evidence type="ECO:0000313" key="7">
    <source>
        <dbReference type="EMBL" id="QQB45374.1"/>
    </source>
</evidence>
<dbReference type="InterPro" id="IPR010998">
    <property type="entry name" value="Integrase_recombinase_N"/>
</dbReference>
<dbReference type="PROSITE" id="PS51900">
    <property type="entry name" value="CB"/>
    <property type="match status" value="1"/>
</dbReference>
<dbReference type="PANTHER" id="PTHR30349:SF81">
    <property type="entry name" value="TYROSINE RECOMBINASE XERC"/>
    <property type="match status" value="1"/>
</dbReference>
<dbReference type="PROSITE" id="PS51898">
    <property type="entry name" value="TYR_RECOMBINASE"/>
    <property type="match status" value="1"/>
</dbReference>
<dbReference type="InterPro" id="IPR013762">
    <property type="entry name" value="Integrase-like_cat_sf"/>
</dbReference>
<dbReference type="InterPro" id="IPR002104">
    <property type="entry name" value="Integrase_catalytic"/>
</dbReference>
<evidence type="ECO:0000259" key="4">
    <source>
        <dbReference type="PROSITE" id="PS51898"/>
    </source>
</evidence>
<reference evidence="6 8" key="1">
    <citation type="submission" date="2020-12" db="EMBL/GenBank/DDBJ databases">
        <title>FDA dAtabase for Regulatory Grade micrObial Sequences (FDA-ARGOS): Supporting development and validation of Infectious Disease Dx tests.</title>
        <authorList>
            <person name="Sproer C."/>
            <person name="Gronow S."/>
            <person name="Severitt S."/>
            <person name="Schroder I."/>
            <person name="Tallon L."/>
            <person name="Sadzewicz L."/>
            <person name="Zhao X."/>
            <person name="Boylan J."/>
            <person name="Ott S."/>
            <person name="Bowen H."/>
            <person name="Vavikolanu K."/>
            <person name="Mehta A."/>
            <person name="Aluvathingal J."/>
            <person name="Nadendla S."/>
            <person name="Lowell S."/>
            <person name="Myers T."/>
            <person name="Yan Y."/>
            <person name="Sichtig H."/>
        </authorList>
    </citation>
    <scope>NUCLEOTIDE SEQUENCE [LARGE SCALE GENOMIC DNA]</scope>
    <source>
        <strain evidence="6 8">FDAARGOS_1053</strain>
    </source>
</reference>
<dbReference type="RefSeq" id="WP_159447594.1">
    <property type="nucleotide sequence ID" value="NZ_CP066007.1"/>
</dbReference>
<evidence type="ECO:0000259" key="5">
    <source>
        <dbReference type="PROSITE" id="PS51900"/>
    </source>
</evidence>
<sequence>MVAPEQAAADFIAGYKTTTARSYAPQLRRWLHFCRDSHLDPWGVSRVHIEAYLRRMPASSAQGAATVICGYYAWAHLNGLTETDLGWGVRRPRVGRHRAGTYATREELARMLTIAREDGGDTWGLLSVLILMGTRVGETIALTVDDVERTREGLRITLHRKPNHVDVLDTPGGVVQALTPLLDARHTGRLLRWHGRPMTYQDARVIVEAIAERAGCEQHITPHSLRRSFVTLARDLGVDDEDIMAMTGHVDVTMIEYYDRGRRQRDAAAARAVDDALRDAK</sequence>
<evidence type="ECO:0000256" key="2">
    <source>
        <dbReference type="ARBA" id="ARBA00023172"/>
    </source>
</evidence>
<dbReference type="EMBL" id="CP066007">
    <property type="protein sequence ID" value="QQB45374.1"/>
    <property type="molecule type" value="Genomic_DNA"/>
</dbReference>
<dbReference type="Pfam" id="PF00589">
    <property type="entry name" value="Phage_integrase"/>
    <property type="match status" value="1"/>
</dbReference>
<feature type="domain" description="Core-binding (CB)" evidence="5">
    <location>
        <begin position="2"/>
        <end position="76"/>
    </location>
</feature>
<evidence type="ECO:0000256" key="1">
    <source>
        <dbReference type="ARBA" id="ARBA00023125"/>
    </source>
</evidence>
<dbReference type="CDD" id="cd00397">
    <property type="entry name" value="DNA_BRE_C"/>
    <property type="match status" value="1"/>
</dbReference>
<dbReference type="OrthoDB" id="4137935at2"/>
<dbReference type="InterPro" id="IPR044068">
    <property type="entry name" value="CB"/>
</dbReference>
<evidence type="ECO:0000313" key="6">
    <source>
        <dbReference type="EMBL" id="QQB45319.1"/>
    </source>
</evidence>
<keyword evidence="1 3" id="KW-0238">DNA-binding</keyword>
<evidence type="ECO:0000313" key="8">
    <source>
        <dbReference type="Proteomes" id="UP000596145"/>
    </source>
</evidence>
<dbReference type="GeneID" id="92760493"/>
<dbReference type="GO" id="GO:0006310">
    <property type="term" value="P:DNA recombination"/>
    <property type="evidence" value="ECO:0007669"/>
    <property type="project" value="UniProtKB-KW"/>
</dbReference>
<protein>
    <submittedName>
        <fullName evidence="6">Tyrosine-type recombinase/integrase</fullName>
    </submittedName>
</protein>
<dbReference type="EMBL" id="CP066007">
    <property type="protein sequence ID" value="QQB45319.1"/>
    <property type="molecule type" value="Genomic_DNA"/>
</dbReference>
<dbReference type="Gene3D" id="1.10.443.10">
    <property type="entry name" value="Intergrase catalytic core"/>
    <property type="match status" value="1"/>
</dbReference>
<dbReference type="InterPro" id="IPR050090">
    <property type="entry name" value="Tyrosine_recombinase_XerCD"/>
</dbReference>
<dbReference type="SUPFAM" id="SSF56349">
    <property type="entry name" value="DNA breaking-rejoining enzymes"/>
    <property type="match status" value="1"/>
</dbReference>
<dbReference type="Proteomes" id="UP000596145">
    <property type="component" value="Chromosome"/>
</dbReference>
<dbReference type="InterPro" id="IPR011010">
    <property type="entry name" value="DNA_brk_join_enz"/>
</dbReference>
<accession>A0A7T4EDL2</accession>
<keyword evidence="2" id="KW-0233">DNA recombination</keyword>
<dbReference type="PANTHER" id="PTHR30349">
    <property type="entry name" value="PHAGE INTEGRASE-RELATED"/>
    <property type="match status" value="1"/>
</dbReference>
<evidence type="ECO:0000256" key="3">
    <source>
        <dbReference type="PROSITE-ProRule" id="PRU01248"/>
    </source>
</evidence>
<gene>
    <name evidence="6" type="ORF">I6I10_07165</name>
    <name evidence="7" type="ORF">I6I10_07465</name>
</gene>
<proteinExistence type="predicted"/>
<dbReference type="GO" id="GO:0003677">
    <property type="term" value="F:DNA binding"/>
    <property type="evidence" value="ECO:0007669"/>
    <property type="project" value="UniProtKB-UniRule"/>
</dbReference>
<dbReference type="AlphaFoldDB" id="A0A7T4EDL2"/>